<sequence>MSRERAELSKKNPYHIPRYRYYELKYFCRQYDDWKKALTLIDGWQTSPNDISGIIKGCPPVSQTERIALSRVFYSSCIDIVDKCIAELDTALAPYIKKGVTEGDGYNKLQANGCPCCRETYYEHYRYFFWLLSKERQ</sequence>
<gene>
    <name evidence="1" type="ORF">CGS50_003570</name>
</gene>
<proteinExistence type="predicted"/>
<name>A0A2J4JS63_9FIRM</name>
<reference evidence="1 2" key="1">
    <citation type="journal article" date="2017" name="Front. Microbiol.">
        <title>New Insights into the Diversity of the Genus Faecalibacterium.</title>
        <authorList>
            <person name="Benevides L."/>
            <person name="Burman S."/>
            <person name="Martin R."/>
            <person name="Robert V."/>
            <person name="Thomas M."/>
            <person name="Miquel S."/>
            <person name="Chain F."/>
            <person name="Sokol H."/>
            <person name="Bermudez-Humaran L.G."/>
            <person name="Morrison M."/>
            <person name="Langella P."/>
            <person name="Azevedo V.A."/>
            <person name="Chatel J.M."/>
            <person name="Soares S."/>
        </authorList>
    </citation>
    <scope>NUCLEOTIDE SEQUENCE [LARGE SCALE GENOMIC DNA]</scope>
    <source>
        <strain evidence="1 2">CNCM I 4542</strain>
    </source>
</reference>
<dbReference type="RefSeq" id="WP_097782123.1">
    <property type="nucleotide sequence ID" value="NZ_NMTS02000001.1"/>
</dbReference>
<protein>
    <submittedName>
        <fullName evidence="1">Uncharacterized protein</fullName>
    </submittedName>
</protein>
<evidence type="ECO:0000313" key="2">
    <source>
        <dbReference type="Proteomes" id="UP000221015"/>
    </source>
</evidence>
<dbReference type="Proteomes" id="UP000221015">
    <property type="component" value="Unassembled WGS sequence"/>
</dbReference>
<accession>A0A2J4JS63</accession>
<dbReference type="AlphaFoldDB" id="A0A2J4JS63"/>
<evidence type="ECO:0000313" key="1">
    <source>
        <dbReference type="EMBL" id="PLK30704.1"/>
    </source>
</evidence>
<dbReference type="EMBL" id="NMTS02000001">
    <property type="protein sequence ID" value="PLK30704.1"/>
    <property type="molecule type" value="Genomic_DNA"/>
</dbReference>
<comment type="caution">
    <text evidence="1">The sequence shown here is derived from an EMBL/GenBank/DDBJ whole genome shotgun (WGS) entry which is preliminary data.</text>
</comment>
<organism evidence="1 2">
    <name type="scientific">Faecalibacterium prausnitzii</name>
    <dbReference type="NCBI Taxonomy" id="853"/>
    <lineage>
        <taxon>Bacteria</taxon>
        <taxon>Bacillati</taxon>
        <taxon>Bacillota</taxon>
        <taxon>Clostridia</taxon>
        <taxon>Eubacteriales</taxon>
        <taxon>Oscillospiraceae</taxon>
        <taxon>Faecalibacterium</taxon>
    </lineage>
</organism>